<dbReference type="InterPro" id="IPR021150">
    <property type="entry name" value="Ubiq_cyt_c_chap"/>
</dbReference>
<sequence length="158" mass="17762">MYLLTVRLRCFPAAHAPIWHQNLLDHFFYAAEDRMAVWHGMSARSVRNKYLKDLWLQWRGLLLSYDEGLVKGDAVLAAAVWRNVFRAQEGEGVVGDVGTVVGYMRRELGMLGGMSDLEVSEGRVVFGRPEGVGGLVGRESAWMRRSFVAEDFKGVEGK</sequence>
<dbReference type="OrthoDB" id="10253878at2759"/>
<dbReference type="EMBL" id="NAJQ01001505">
    <property type="protein sequence ID" value="TKA57890.1"/>
    <property type="molecule type" value="Genomic_DNA"/>
</dbReference>
<accession>A0A4U0W635</accession>
<name>A0A4U0W635_9PEZI</name>
<dbReference type="GO" id="GO:0005739">
    <property type="term" value="C:mitochondrion"/>
    <property type="evidence" value="ECO:0007669"/>
    <property type="project" value="TreeGrafter"/>
</dbReference>
<feature type="domain" description="Ubiquinol-cytochrome c chaperone" evidence="2">
    <location>
        <begin position="1"/>
        <end position="126"/>
    </location>
</feature>
<gene>
    <name evidence="3" type="ORF">B0A55_12463</name>
</gene>
<reference evidence="3 4" key="1">
    <citation type="submission" date="2017-03" db="EMBL/GenBank/DDBJ databases">
        <title>Genomes of endolithic fungi from Antarctica.</title>
        <authorList>
            <person name="Coleine C."/>
            <person name="Masonjones S."/>
            <person name="Stajich J.E."/>
        </authorList>
    </citation>
    <scope>NUCLEOTIDE SEQUENCE [LARGE SCALE GENOMIC DNA]</scope>
    <source>
        <strain evidence="3 4">CCFEE 5184</strain>
    </source>
</reference>
<dbReference type="Proteomes" id="UP000309340">
    <property type="component" value="Unassembled WGS sequence"/>
</dbReference>
<dbReference type="GO" id="GO:0034551">
    <property type="term" value="P:mitochondrial respiratory chain complex III assembly"/>
    <property type="evidence" value="ECO:0007669"/>
    <property type="project" value="TreeGrafter"/>
</dbReference>
<dbReference type="STRING" id="329884.A0A4U0W635"/>
<evidence type="ECO:0000313" key="4">
    <source>
        <dbReference type="Proteomes" id="UP000309340"/>
    </source>
</evidence>
<protein>
    <recommendedName>
        <fullName evidence="2">Ubiquinol-cytochrome c chaperone domain-containing protein</fullName>
    </recommendedName>
</protein>
<organism evidence="3 4">
    <name type="scientific">Friedmanniomyces simplex</name>
    <dbReference type="NCBI Taxonomy" id="329884"/>
    <lineage>
        <taxon>Eukaryota</taxon>
        <taxon>Fungi</taxon>
        <taxon>Dikarya</taxon>
        <taxon>Ascomycota</taxon>
        <taxon>Pezizomycotina</taxon>
        <taxon>Dothideomycetes</taxon>
        <taxon>Dothideomycetidae</taxon>
        <taxon>Mycosphaerellales</taxon>
        <taxon>Teratosphaeriaceae</taxon>
        <taxon>Friedmanniomyces</taxon>
    </lineage>
</organism>
<evidence type="ECO:0000256" key="1">
    <source>
        <dbReference type="ARBA" id="ARBA00006407"/>
    </source>
</evidence>
<dbReference type="AlphaFoldDB" id="A0A4U0W635"/>
<comment type="caution">
    <text evidence="3">The sequence shown here is derived from an EMBL/GenBank/DDBJ whole genome shotgun (WGS) entry which is preliminary data.</text>
</comment>
<proteinExistence type="inferred from homology"/>
<dbReference type="PANTHER" id="PTHR12184">
    <property type="entry name" value="UBIQUINOL-CYTOCHROME C REDUCTASE COMPLEX ASSEMBLY FACTOR 1 FAMILY MEMBER"/>
    <property type="match status" value="1"/>
</dbReference>
<dbReference type="InterPro" id="IPR007129">
    <property type="entry name" value="Ubiqinol_cyt_c_chaperone_CPB3"/>
</dbReference>
<comment type="similarity">
    <text evidence="1">Belongs to the CBP3 family.</text>
</comment>
<evidence type="ECO:0000313" key="3">
    <source>
        <dbReference type="EMBL" id="TKA57890.1"/>
    </source>
</evidence>
<dbReference type="Pfam" id="PF03981">
    <property type="entry name" value="Ubiq_cyt_C_chap"/>
    <property type="match status" value="1"/>
</dbReference>
<keyword evidence="4" id="KW-1185">Reference proteome</keyword>
<evidence type="ECO:0000259" key="2">
    <source>
        <dbReference type="Pfam" id="PF03981"/>
    </source>
</evidence>
<dbReference type="PANTHER" id="PTHR12184:SF1">
    <property type="entry name" value="UBIQUINOL-CYTOCHROME-C REDUCTASE COMPLEX ASSEMBLY FACTOR 1"/>
    <property type="match status" value="1"/>
</dbReference>